<keyword evidence="2" id="KW-1185">Reference proteome</keyword>
<evidence type="ECO:0000313" key="1">
    <source>
        <dbReference type="EMBL" id="KAK7111892.1"/>
    </source>
</evidence>
<evidence type="ECO:0000313" key="2">
    <source>
        <dbReference type="Proteomes" id="UP001374579"/>
    </source>
</evidence>
<dbReference type="Proteomes" id="UP001374579">
    <property type="component" value="Unassembled WGS sequence"/>
</dbReference>
<accession>A0AAN9BU91</accession>
<proteinExistence type="predicted"/>
<organism evidence="1 2">
    <name type="scientific">Littorina saxatilis</name>
    <dbReference type="NCBI Taxonomy" id="31220"/>
    <lineage>
        <taxon>Eukaryota</taxon>
        <taxon>Metazoa</taxon>
        <taxon>Spiralia</taxon>
        <taxon>Lophotrochozoa</taxon>
        <taxon>Mollusca</taxon>
        <taxon>Gastropoda</taxon>
        <taxon>Caenogastropoda</taxon>
        <taxon>Littorinimorpha</taxon>
        <taxon>Littorinoidea</taxon>
        <taxon>Littorinidae</taxon>
        <taxon>Littorina</taxon>
    </lineage>
</organism>
<reference evidence="1 2" key="1">
    <citation type="submission" date="2024-02" db="EMBL/GenBank/DDBJ databases">
        <title>Chromosome-scale genome assembly of the rough periwinkle Littorina saxatilis.</title>
        <authorList>
            <person name="De Jode A."/>
            <person name="Faria R."/>
            <person name="Formenti G."/>
            <person name="Sims Y."/>
            <person name="Smith T.P."/>
            <person name="Tracey A."/>
            <person name="Wood J.M.D."/>
            <person name="Zagrodzka Z.B."/>
            <person name="Johannesson K."/>
            <person name="Butlin R.K."/>
            <person name="Leder E.H."/>
        </authorList>
    </citation>
    <scope>NUCLEOTIDE SEQUENCE [LARGE SCALE GENOMIC DNA]</scope>
    <source>
        <strain evidence="1">Snail1</strain>
        <tissue evidence="1">Muscle</tissue>
    </source>
</reference>
<gene>
    <name evidence="1" type="ORF">V1264_011445</name>
</gene>
<protein>
    <submittedName>
        <fullName evidence="1">Uncharacterized protein</fullName>
    </submittedName>
</protein>
<name>A0AAN9BU91_9CAEN</name>
<comment type="caution">
    <text evidence="1">The sequence shown here is derived from an EMBL/GenBank/DDBJ whole genome shotgun (WGS) entry which is preliminary data.</text>
</comment>
<sequence length="133" mass="14559">MSQAQRMVKRSRVDLKAGEVGDNVAVPVPLVDRGRGDPRNILGVILHRDVETDIYTIAVKAGILHGGYSRNQFDLCPQRLLTEEDVSLDKAVSLQSAVMEQSASGGEGFVKRSYKAKVLCNSRCHSSQSCTNR</sequence>
<dbReference type="EMBL" id="JBAMIC010000002">
    <property type="protein sequence ID" value="KAK7111892.1"/>
    <property type="molecule type" value="Genomic_DNA"/>
</dbReference>
<dbReference type="AlphaFoldDB" id="A0AAN9BU91"/>